<dbReference type="GO" id="GO:0000287">
    <property type="term" value="F:magnesium ion binding"/>
    <property type="evidence" value="ECO:0007669"/>
    <property type="project" value="InterPro"/>
</dbReference>
<sequence>MIDNSCMMLVKNPALFDILVMPNLYGDIISDLCAGLIGGVGLTPSCNIGEGGIALAEAVHGSAPVIARKNLANPTALLLSAVIMLRHLDLHDKADRIQDAVLKMIAEGKYRTGSCLFIFIDKMMSLGLSISWEVIYGSKARVLAREAHFHSLSELAHAITPTNQQMELLIKQDMTMSSIMLALAKMMTLSTSTSLPLMSSIL</sequence>
<comment type="caution">
    <text evidence="4">The sequence shown here is derived from an EMBL/GenBank/DDBJ whole genome shotgun (WGS) entry which is preliminary data.</text>
</comment>
<evidence type="ECO:0000313" key="5">
    <source>
        <dbReference type="Proteomes" id="UP000653305"/>
    </source>
</evidence>
<feature type="domain" description="Isopropylmalate dehydrogenase-like" evidence="3">
    <location>
        <begin position="1"/>
        <end position="123"/>
    </location>
</feature>
<dbReference type="Gene3D" id="3.40.718.10">
    <property type="entry name" value="Isopropylmalate Dehydrogenase"/>
    <property type="match status" value="1"/>
</dbReference>
<evidence type="ECO:0000259" key="3">
    <source>
        <dbReference type="SMART" id="SM01329"/>
    </source>
</evidence>
<organism evidence="4 5">
    <name type="scientific">Phtheirospermum japonicum</name>
    <dbReference type="NCBI Taxonomy" id="374723"/>
    <lineage>
        <taxon>Eukaryota</taxon>
        <taxon>Viridiplantae</taxon>
        <taxon>Streptophyta</taxon>
        <taxon>Embryophyta</taxon>
        <taxon>Tracheophyta</taxon>
        <taxon>Spermatophyta</taxon>
        <taxon>Magnoliopsida</taxon>
        <taxon>eudicotyledons</taxon>
        <taxon>Gunneridae</taxon>
        <taxon>Pentapetalae</taxon>
        <taxon>asterids</taxon>
        <taxon>lamiids</taxon>
        <taxon>Lamiales</taxon>
        <taxon>Orobanchaceae</taxon>
        <taxon>Orobanchaceae incertae sedis</taxon>
        <taxon>Phtheirospermum</taxon>
    </lineage>
</organism>
<dbReference type="GO" id="GO:0004449">
    <property type="term" value="F:isocitrate dehydrogenase (NAD+) activity"/>
    <property type="evidence" value="ECO:0007669"/>
    <property type="project" value="TreeGrafter"/>
</dbReference>
<reference evidence="4" key="1">
    <citation type="submission" date="2020-07" db="EMBL/GenBank/DDBJ databases">
        <title>Ethylene signaling mediates host invasion by parasitic plants.</title>
        <authorList>
            <person name="Yoshida S."/>
        </authorList>
    </citation>
    <scope>NUCLEOTIDE SEQUENCE</scope>
    <source>
        <strain evidence="4">Okayama</strain>
    </source>
</reference>
<accession>A0A830CE36</accession>
<dbReference type="SMART" id="SM01329">
    <property type="entry name" value="Iso_dh"/>
    <property type="match status" value="1"/>
</dbReference>
<evidence type="ECO:0000256" key="1">
    <source>
        <dbReference type="ARBA" id="ARBA00007769"/>
    </source>
</evidence>
<dbReference type="OrthoDB" id="10261637at2759"/>
<proteinExistence type="inferred from homology"/>
<keyword evidence="2" id="KW-0560">Oxidoreductase</keyword>
<dbReference type="Proteomes" id="UP000653305">
    <property type="component" value="Unassembled WGS sequence"/>
</dbReference>
<dbReference type="PROSITE" id="PS00470">
    <property type="entry name" value="IDH_IMDH"/>
    <property type="match status" value="1"/>
</dbReference>
<gene>
    <name evidence="4" type="ORF">PHJA_001399300</name>
</gene>
<dbReference type="GO" id="GO:0005739">
    <property type="term" value="C:mitochondrion"/>
    <property type="evidence" value="ECO:0007669"/>
    <property type="project" value="TreeGrafter"/>
</dbReference>
<dbReference type="Pfam" id="PF00180">
    <property type="entry name" value="Iso_dh"/>
    <property type="match status" value="1"/>
</dbReference>
<dbReference type="InterPro" id="IPR019818">
    <property type="entry name" value="IsoCit/isopropylmalate_DH_CS"/>
</dbReference>
<dbReference type="GO" id="GO:0051287">
    <property type="term" value="F:NAD binding"/>
    <property type="evidence" value="ECO:0007669"/>
    <property type="project" value="InterPro"/>
</dbReference>
<dbReference type="InterPro" id="IPR024084">
    <property type="entry name" value="IsoPropMal-DH-like_dom"/>
</dbReference>
<evidence type="ECO:0000256" key="2">
    <source>
        <dbReference type="ARBA" id="ARBA00023002"/>
    </source>
</evidence>
<dbReference type="PANTHER" id="PTHR11835">
    <property type="entry name" value="DECARBOXYLATING DEHYDROGENASES-ISOCITRATE, ISOPROPYLMALATE, TARTRATE"/>
    <property type="match status" value="1"/>
</dbReference>
<dbReference type="GO" id="GO:0006102">
    <property type="term" value="P:isocitrate metabolic process"/>
    <property type="evidence" value="ECO:0007669"/>
    <property type="project" value="TreeGrafter"/>
</dbReference>
<dbReference type="SUPFAM" id="SSF53659">
    <property type="entry name" value="Isocitrate/Isopropylmalate dehydrogenase-like"/>
    <property type="match status" value="1"/>
</dbReference>
<dbReference type="GO" id="GO:0006099">
    <property type="term" value="P:tricarboxylic acid cycle"/>
    <property type="evidence" value="ECO:0007669"/>
    <property type="project" value="TreeGrafter"/>
</dbReference>
<keyword evidence="5" id="KW-1185">Reference proteome</keyword>
<name>A0A830CE36_9LAMI</name>
<dbReference type="AlphaFoldDB" id="A0A830CE36"/>
<protein>
    <submittedName>
        <fullName evidence="4">3-isopropylmalate dehydrogenase chloroplastic</fullName>
    </submittedName>
</protein>
<comment type="similarity">
    <text evidence="1">Belongs to the isocitrate and isopropylmalate dehydrogenases family.</text>
</comment>
<dbReference type="PANTHER" id="PTHR11835:SF34">
    <property type="entry name" value="ISOCITRATE DEHYDROGENASE [NAD] SUBUNIT ALPHA, MITOCHONDRIAL"/>
    <property type="match status" value="1"/>
</dbReference>
<evidence type="ECO:0000313" key="4">
    <source>
        <dbReference type="EMBL" id="GFP92551.1"/>
    </source>
</evidence>
<dbReference type="EMBL" id="BMAC01000282">
    <property type="protein sequence ID" value="GFP92551.1"/>
    <property type="molecule type" value="Genomic_DNA"/>
</dbReference>